<dbReference type="RefSeq" id="WP_046995210.1">
    <property type="nucleotide sequence ID" value="NZ_JAIT01000059.1"/>
</dbReference>
<dbReference type="AlphaFoldDB" id="A0A837J995"/>
<evidence type="ECO:0000313" key="3">
    <source>
        <dbReference type="Proteomes" id="UP000035462"/>
    </source>
</evidence>
<proteinExistence type="predicted"/>
<reference evidence="2 3" key="1">
    <citation type="submission" date="2014-01" db="EMBL/GenBank/DDBJ databases">
        <title>Development of a Comparative Genomic Fingerprinting Assay for High Resolution Genotyping of Arcobacter butzleri.</title>
        <authorList>
            <person name="Webb A.L."/>
            <person name="Inglis G.D."/>
            <person name="Kruczkiewicz P."/>
            <person name="Selinger L.B."/>
            <person name="Taboada E.N."/>
        </authorList>
    </citation>
    <scope>NUCLEOTIDE SEQUENCE [LARGE SCALE GENOMIC DNA]</scope>
    <source>
        <strain evidence="2 3">L352</strain>
    </source>
</reference>
<dbReference type="EMBL" id="JAIT01000059">
    <property type="protein sequence ID" value="KLE03627.1"/>
    <property type="molecule type" value="Genomic_DNA"/>
</dbReference>
<gene>
    <name evidence="2" type="ORF">AF77_09215</name>
</gene>
<sequence>MKYDIKNYNMKNLVKLSKEYKEYMNSKEILDLQLALDKEFCDVERYIKAIKILSFELKNDLIKPKNQEKETLKIENIEKETLNENVNFKNEIENLDKVFENIKENIDFYNSFDR</sequence>
<feature type="coiled-coil region" evidence="1">
    <location>
        <begin position="65"/>
        <end position="105"/>
    </location>
</feature>
<accession>A0A837J995</accession>
<keyword evidence="1" id="KW-0175">Coiled coil</keyword>
<name>A0A837J995_9BACT</name>
<evidence type="ECO:0000256" key="1">
    <source>
        <dbReference type="SAM" id="Coils"/>
    </source>
</evidence>
<evidence type="ECO:0000313" key="2">
    <source>
        <dbReference type="EMBL" id="KLE03627.1"/>
    </source>
</evidence>
<protein>
    <submittedName>
        <fullName evidence="2">Uncharacterized protein</fullName>
    </submittedName>
</protein>
<organism evidence="2 3">
    <name type="scientific">Aliarcobacter butzleri L352</name>
    <dbReference type="NCBI Taxonomy" id="1447260"/>
    <lineage>
        <taxon>Bacteria</taxon>
        <taxon>Pseudomonadati</taxon>
        <taxon>Campylobacterota</taxon>
        <taxon>Epsilonproteobacteria</taxon>
        <taxon>Campylobacterales</taxon>
        <taxon>Arcobacteraceae</taxon>
        <taxon>Aliarcobacter</taxon>
    </lineage>
</organism>
<comment type="caution">
    <text evidence="2">The sequence shown here is derived from an EMBL/GenBank/DDBJ whole genome shotgun (WGS) entry which is preliminary data.</text>
</comment>
<dbReference type="Proteomes" id="UP000035462">
    <property type="component" value="Unassembled WGS sequence"/>
</dbReference>